<proteinExistence type="predicted"/>
<organism evidence="1 2">
    <name type="scientific">Clostridium botulinum</name>
    <dbReference type="NCBI Taxonomy" id="1491"/>
    <lineage>
        <taxon>Bacteria</taxon>
        <taxon>Bacillati</taxon>
        <taxon>Bacillota</taxon>
        <taxon>Clostridia</taxon>
        <taxon>Eubacteriales</taxon>
        <taxon>Clostridiaceae</taxon>
        <taxon>Clostridium</taxon>
    </lineage>
</organism>
<comment type="caution">
    <text evidence="1">The sequence shown here is derived from an EMBL/GenBank/DDBJ whole genome shotgun (WGS) entry which is preliminary data.</text>
</comment>
<gene>
    <name evidence="1" type="ORF">FDG31_08225</name>
</gene>
<dbReference type="Proteomes" id="UP000486903">
    <property type="component" value="Unassembled WGS sequence"/>
</dbReference>
<sequence>MKKYEEIEFLVGNTIEGAVNELLDYKKKGKLVSGSFNGHVLYSDTVTMDSAFKEITGKTKFEFDKAQQKMRDDFKRQEEEHKAQIPSLEKVWMEKGREILTEDKWEFWDKIVPIRLDDLYQGMELGCCLDIVKILNNNGTLDEAKKKIESQGHSGMSFGLVCSMVKEFCDRGNEFVNYVR</sequence>
<dbReference type="EMBL" id="SXFB01000004">
    <property type="protein sequence ID" value="NFV26167.1"/>
    <property type="molecule type" value="Genomic_DNA"/>
</dbReference>
<reference evidence="1 2" key="1">
    <citation type="submission" date="2019-04" db="EMBL/GenBank/DDBJ databases">
        <title>Genome sequencing of Clostridium botulinum Groups I-IV and Clostridium butyricum.</title>
        <authorList>
            <person name="Brunt J."/>
            <person name="Van Vliet A.H.M."/>
            <person name="Stringer S.C."/>
            <person name="Carter A.T."/>
            <person name="Peck M.W."/>
        </authorList>
    </citation>
    <scope>NUCLEOTIDE SEQUENCE [LARGE SCALE GENOMIC DNA]</scope>
    <source>
        <strain evidence="1 2">BL81</strain>
    </source>
</reference>
<accession>A0A6B4JID4</accession>
<dbReference type="AlphaFoldDB" id="A0A6B4JID4"/>
<name>A0A6B4JID4_CLOBO</name>
<protein>
    <submittedName>
        <fullName evidence="1">Uncharacterized protein</fullName>
    </submittedName>
</protein>
<evidence type="ECO:0000313" key="2">
    <source>
        <dbReference type="Proteomes" id="UP000486903"/>
    </source>
</evidence>
<evidence type="ECO:0000313" key="1">
    <source>
        <dbReference type="EMBL" id="NFV26167.1"/>
    </source>
</evidence>
<dbReference type="RefSeq" id="WP_003372119.1">
    <property type="nucleotide sequence ID" value="NZ_JACBBA010000001.1"/>
</dbReference>